<evidence type="ECO:0000313" key="2">
    <source>
        <dbReference type="EMBL" id="MCY0789007.1"/>
    </source>
</evidence>
<proteinExistence type="predicted"/>
<evidence type="ECO:0000313" key="3">
    <source>
        <dbReference type="Proteomes" id="UP001076655"/>
    </source>
</evidence>
<sequence>MSILSRLVLVAGIALSFVAHSESLQGQQGGTITFNGLLTEAPCTYQISDNNVNAECYRSGEISKFSSRLQAGNTLSNDLIPDNIGEVNVTPVPSDSGKHIVTVSYR</sequence>
<feature type="signal peptide" evidence="1">
    <location>
        <begin position="1"/>
        <end position="21"/>
    </location>
</feature>
<comment type="caution">
    <text evidence="2">The sequence shown here is derived from an EMBL/GenBank/DDBJ whole genome shotgun (WGS) entry which is preliminary data.</text>
</comment>
<name>A0A9Q4CME2_MORMO</name>
<evidence type="ECO:0008006" key="4">
    <source>
        <dbReference type="Google" id="ProtNLM"/>
    </source>
</evidence>
<dbReference type="Proteomes" id="UP001076655">
    <property type="component" value="Unassembled WGS sequence"/>
</dbReference>
<protein>
    <recommendedName>
        <fullName evidence="4">Type 1 fimbrial protein</fullName>
    </recommendedName>
</protein>
<dbReference type="RefSeq" id="WP_208323159.1">
    <property type="nucleotide sequence ID" value="NZ_CP066129.1"/>
</dbReference>
<keyword evidence="1" id="KW-0732">Signal</keyword>
<dbReference type="EMBL" id="JAPNMI010000002">
    <property type="protein sequence ID" value="MCY0789007.1"/>
    <property type="molecule type" value="Genomic_DNA"/>
</dbReference>
<accession>A0A9Q4CME2</accession>
<gene>
    <name evidence="2" type="ORF">N0392_04785</name>
</gene>
<reference evidence="2" key="1">
    <citation type="submission" date="2022-08" db="EMBL/GenBank/DDBJ databases">
        <authorList>
            <person name="Dale J.L."/>
        </authorList>
    </citation>
    <scope>NUCLEOTIDE SEQUENCE</scope>
    <source>
        <strain evidence="2">2022EL-00758</strain>
    </source>
</reference>
<feature type="chain" id="PRO_5040469221" description="Type 1 fimbrial protein" evidence="1">
    <location>
        <begin position="22"/>
        <end position="106"/>
    </location>
</feature>
<evidence type="ECO:0000256" key="1">
    <source>
        <dbReference type="SAM" id="SignalP"/>
    </source>
</evidence>
<organism evidence="2 3">
    <name type="scientific">Morganella morganii</name>
    <name type="common">Proteus morganii</name>
    <dbReference type="NCBI Taxonomy" id="582"/>
    <lineage>
        <taxon>Bacteria</taxon>
        <taxon>Pseudomonadati</taxon>
        <taxon>Pseudomonadota</taxon>
        <taxon>Gammaproteobacteria</taxon>
        <taxon>Enterobacterales</taxon>
        <taxon>Morganellaceae</taxon>
        <taxon>Morganella</taxon>
    </lineage>
</organism>
<dbReference type="AlphaFoldDB" id="A0A9Q4CME2"/>